<keyword evidence="1" id="KW-0324">Glycolysis</keyword>
<dbReference type="InterPro" id="IPR017578">
    <property type="entry name" value="Ribazole_CobC"/>
</dbReference>
<reference evidence="4 5" key="1">
    <citation type="submission" date="2023-04" db="EMBL/GenBank/DDBJ databases">
        <title>Genome Sequence of Selenomonas sputigena ATCC 33150.</title>
        <authorList>
            <person name="Miller D.P."/>
            <person name="Anvari S."/>
            <person name="Polson S.W."/>
            <person name="Macdonald M."/>
            <person name="Mcdowell J.V."/>
        </authorList>
    </citation>
    <scope>NUCLEOTIDE SEQUENCE [LARGE SCALE GENOMIC DNA]</scope>
    <source>
        <strain evidence="4 5">ATCC 33150</strain>
    </source>
</reference>
<dbReference type="PROSITE" id="PS00175">
    <property type="entry name" value="PG_MUTASE"/>
    <property type="match status" value="1"/>
</dbReference>
<gene>
    <name evidence="4" type="primary">cobC</name>
    <name evidence="4" type="ORF">QCO44_00985</name>
</gene>
<evidence type="ECO:0000256" key="2">
    <source>
        <dbReference type="ARBA" id="ARBA00023235"/>
    </source>
</evidence>
<dbReference type="CDD" id="cd07067">
    <property type="entry name" value="HP_PGM_like"/>
    <property type="match status" value="1"/>
</dbReference>
<dbReference type="EMBL" id="JARVLH010000001">
    <property type="protein sequence ID" value="MEX5284217.1"/>
    <property type="molecule type" value="Genomic_DNA"/>
</dbReference>
<dbReference type="InterPro" id="IPR013078">
    <property type="entry name" value="His_Pase_superF_clade-1"/>
</dbReference>
<evidence type="ECO:0000313" key="5">
    <source>
        <dbReference type="Proteomes" id="UP001559623"/>
    </source>
</evidence>
<dbReference type="RefSeq" id="WP_368845938.1">
    <property type="nucleotide sequence ID" value="NZ_CP194411.1"/>
</dbReference>
<keyword evidence="5" id="KW-1185">Reference proteome</keyword>
<accession>A0ABV3X3L7</accession>
<name>A0ABV3X3L7_9FIRM</name>
<dbReference type="Proteomes" id="UP001559623">
    <property type="component" value="Unassembled WGS sequence"/>
</dbReference>
<dbReference type="SUPFAM" id="SSF53254">
    <property type="entry name" value="Phosphoglycerate mutase-like"/>
    <property type="match status" value="1"/>
</dbReference>
<dbReference type="EC" id="3.1.3.73" evidence="3"/>
<dbReference type="PIRSF" id="PIRSF000709">
    <property type="entry name" value="6PFK_2-Ptase"/>
    <property type="match status" value="1"/>
</dbReference>
<sequence length="206" mass="23370">MTKIYLVRHGQTEWNVGGRFQGHSDVELAETGIRQAECLAEHFPAEKIDAIYSSDLQRAVSTAEFLAERFGCEVQKTENLREMNFGAWEGLTFEQIVEKWPEAGEQIFSAPDELKPPGGETFQDVEERAARTLEKITSEHEGQRIILVAHGAFLRTILTYALHMPLRYVWRLRQGNTAVSRLTHGGHHFTVDYVNSIAHLEHLKGA</sequence>
<dbReference type="PANTHER" id="PTHR48100:SF1">
    <property type="entry name" value="HISTIDINE PHOSPHATASE FAMILY PROTEIN-RELATED"/>
    <property type="match status" value="1"/>
</dbReference>
<dbReference type="Pfam" id="PF00300">
    <property type="entry name" value="His_Phos_1"/>
    <property type="match status" value="1"/>
</dbReference>
<dbReference type="Gene3D" id="3.40.50.1240">
    <property type="entry name" value="Phosphoglycerate mutase-like"/>
    <property type="match status" value="1"/>
</dbReference>
<dbReference type="NCBIfam" id="TIGR03162">
    <property type="entry name" value="ribazole_cobC"/>
    <property type="match status" value="1"/>
</dbReference>
<dbReference type="SMART" id="SM00855">
    <property type="entry name" value="PGAM"/>
    <property type="match status" value="1"/>
</dbReference>
<dbReference type="PANTHER" id="PTHR48100">
    <property type="entry name" value="BROAD-SPECIFICITY PHOSPHATASE YOR283W-RELATED"/>
    <property type="match status" value="1"/>
</dbReference>
<evidence type="ECO:0000256" key="1">
    <source>
        <dbReference type="ARBA" id="ARBA00023152"/>
    </source>
</evidence>
<proteinExistence type="predicted"/>
<evidence type="ECO:0000313" key="4">
    <source>
        <dbReference type="EMBL" id="MEX5284217.1"/>
    </source>
</evidence>
<dbReference type="PRINTS" id="PR00991">
    <property type="entry name" value="6PFRUCTKNASE"/>
</dbReference>
<organism evidence="4 5">
    <name type="scientific">Selenomonas sputigena</name>
    <dbReference type="NCBI Taxonomy" id="69823"/>
    <lineage>
        <taxon>Bacteria</taxon>
        <taxon>Bacillati</taxon>
        <taxon>Bacillota</taxon>
        <taxon>Negativicutes</taxon>
        <taxon>Selenomonadales</taxon>
        <taxon>Selenomonadaceae</taxon>
        <taxon>Selenomonas</taxon>
    </lineage>
</organism>
<keyword evidence="2" id="KW-0413">Isomerase</keyword>
<comment type="caution">
    <text evidence="4">The sequence shown here is derived from an EMBL/GenBank/DDBJ whole genome shotgun (WGS) entry which is preliminary data.</text>
</comment>
<protein>
    <recommendedName>
        <fullName evidence="3">Alpha-ribazole phosphatase</fullName>
        <ecNumber evidence="3">3.1.3.73</ecNumber>
    </recommendedName>
</protein>
<dbReference type="InterPro" id="IPR003094">
    <property type="entry name" value="6Pfruct_kin"/>
</dbReference>
<dbReference type="InterPro" id="IPR001345">
    <property type="entry name" value="PG/BPGM_mutase_AS"/>
</dbReference>
<dbReference type="InterPro" id="IPR029033">
    <property type="entry name" value="His_PPase_superfam"/>
</dbReference>
<evidence type="ECO:0000256" key="3">
    <source>
        <dbReference type="NCBIfam" id="TIGR03162"/>
    </source>
</evidence>
<dbReference type="InterPro" id="IPR050275">
    <property type="entry name" value="PGM_Phosphatase"/>
</dbReference>